<feature type="active site" evidence="9">
    <location>
        <position position="344"/>
    </location>
</feature>
<comment type="subcellular location">
    <subcellularLocation>
        <location evidence="1">Secreted</location>
    </subcellularLocation>
</comment>
<dbReference type="GO" id="GO:0008234">
    <property type="term" value="F:cysteine-type peptidase activity"/>
    <property type="evidence" value="ECO:0007669"/>
    <property type="project" value="UniProtKB-KW"/>
</dbReference>
<keyword evidence="4 10" id="KW-0732">Signal</keyword>
<keyword evidence="7" id="KW-0843">Virulence</keyword>
<dbReference type="Pfam" id="PF05543">
    <property type="entry name" value="Peptidase_C47"/>
    <property type="match status" value="1"/>
</dbReference>
<dbReference type="Pfam" id="PF14731">
    <property type="entry name" value="Staphopain_pro"/>
    <property type="match status" value="1"/>
</dbReference>
<evidence type="ECO:0000256" key="4">
    <source>
        <dbReference type="ARBA" id="ARBA00022729"/>
    </source>
</evidence>
<feature type="domain" description="Staphopain proregion" evidence="11">
    <location>
        <begin position="29"/>
        <end position="166"/>
    </location>
</feature>
<keyword evidence="8" id="KW-0865">Zymogen</keyword>
<dbReference type="GO" id="GO:0006508">
    <property type="term" value="P:proteolysis"/>
    <property type="evidence" value="ECO:0007669"/>
    <property type="project" value="InterPro"/>
</dbReference>
<feature type="active site" evidence="9">
    <location>
        <position position="233"/>
    </location>
</feature>
<dbReference type="GO" id="GO:0005576">
    <property type="term" value="C:extracellular region"/>
    <property type="evidence" value="ECO:0007669"/>
    <property type="project" value="UniProtKB-SubCell"/>
</dbReference>
<comment type="similarity">
    <text evidence="2">Belongs to the peptidase C47 family.</text>
</comment>
<evidence type="ECO:0000256" key="10">
    <source>
        <dbReference type="SAM" id="SignalP"/>
    </source>
</evidence>
<protein>
    <submittedName>
        <fullName evidence="12">C47 family peptidase</fullName>
    </submittedName>
</protein>
<dbReference type="Proteomes" id="UP001290462">
    <property type="component" value="Unassembled WGS sequence"/>
</dbReference>
<organism evidence="12 13">
    <name type="scientific">Carnobacterium maltaromaticum</name>
    <name type="common">Carnobacterium piscicola</name>
    <dbReference type="NCBI Taxonomy" id="2751"/>
    <lineage>
        <taxon>Bacteria</taxon>
        <taxon>Bacillati</taxon>
        <taxon>Bacillota</taxon>
        <taxon>Bacilli</taxon>
        <taxon>Lactobacillales</taxon>
        <taxon>Carnobacteriaceae</taxon>
        <taxon>Carnobacterium</taxon>
    </lineage>
</organism>
<feature type="chain" id="PRO_5043712642" evidence="10">
    <location>
        <begin position="23"/>
        <end position="377"/>
    </location>
</feature>
<evidence type="ECO:0000256" key="5">
    <source>
        <dbReference type="ARBA" id="ARBA00022801"/>
    </source>
</evidence>
<dbReference type="InterPro" id="IPR038765">
    <property type="entry name" value="Papain-like_cys_pep_sf"/>
</dbReference>
<evidence type="ECO:0000256" key="6">
    <source>
        <dbReference type="ARBA" id="ARBA00022807"/>
    </source>
</evidence>
<dbReference type="Gene3D" id="3.90.70.10">
    <property type="entry name" value="Cysteine proteinases"/>
    <property type="match status" value="1"/>
</dbReference>
<keyword evidence="3" id="KW-0964">Secreted</keyword>
<evidence type="ECO:0000256" key="8">
    <source>
        <dbReference type="ARBA" id="ARBA00023145"/>
    </source>
</evidence>
<keyword evidence="6" id="KW-0645">Protease</keyword>
<reference evidence="12" key="1">
    <citation type="submission" date="2023-08" db="EMBL/GenBank/DDBJ databases">
        <title>Genomic characterization of piscicolin 126 produced by Carnobacterium maltaromaticum CM22 strain isolated from salmon (Salmo salar).</title>
        <authorList>
            <person name="Gonzalez-Gragera E."/>
            <person name="Garcia-Lopez J.D."/>
            <person name="Teso-Perez C."/>
            <person name="Gimenez-Hernandez I."/>
            <person name="Peralta-Sanchez J.M."/>
            <person name="Valdivia E."/>
            <person name="Montalban-Lopez M."/>
            <person name="Martin-Platero A.M."/>
            <person name="Banos A."/>
            <person name="Martinez-Bueno M."/>
        </authorList>
    </citation>
    <scope>NUCLEOTIDE SEQUENCE</scope>
    <source>
        <strain evidence="12">CM22</strain>
    </source>
</reference>
<dbReference type="SUPFAM" id="SSF54403">
    <property type="entry name" value="Cystatin/monellin"/>
    <property type="match status" value="1"/>
</dbReference>
<evidence type="ECO:0000256" key="3">
    <source>
        <dbReference type="ARBA" id="ARBA00022525"/>
    </source>
</evidence>
<dbReference type="InterPro" id="IPR046350">
    <property type="entry name" value="Cystatin_sf"/>
</dbReference>
<evidence type="ECO:0000313" key="13">
    <source>
        <dbReference type="Proteomes" id="UP001290462"/>
    </source>
</evidence>
<feature type="active site" evidence="9">
    <location>
        <position position="321"/>
    </location>
</feature>
<evidence type="ECO:0000256" key="7">
    <source>
        <dbReference type="ARBA" id="ARBA00023026"/>
    </source>
</evidence>
<proteinExistence type="inferred from homology"/>
<feature type="signal peptide" evidence="10">
    <location>
        <begin position="1"/>
        <end position="22"/>
    </location>
</feature>
<keyword evidence="6" id="KW-0788">Thiol protease</keyword>
<dbReference type="RefSeq" id="WP_317946408.1">
    <property type="nucleotide sequence ID" value="NZ_JAVBVO010000003.1"/>
</dbReference>
<gene>
    <name evidence="12" type="ORF">RAK27_10335</name>
</gene>
<evidence type="ECO:0000259" key="11">
    <source>
        <dbReference type="Pfam" id="PF14731"/>
    </source>
</evidence>
<accession>A0AAW9K3H0</accession>
<dbReference type="SUPFAM" id="SSF54001">
    <property type="entry name" value="Cysteine proteinases"/>
    <property type="match status" value="1"/>
</dbReference>
<dbReference type="Gene3D" id="3.10.500.10">
    <property type="entry name" value="Staphopain proregion domain"/>
    <property type="match status" value="1"/>
</dbReference>
<evidence type="ECO:0000256" key="2">
    <source>
        <dbReference type="ARBA" id="ARBA00010245"/>
    </source>
</evidence>
<name>A0AAW9K3H0_CARML</name>
<keyword evidence="5" id="KW-0378">Hydrolase</keyword>
<dbReference type="EMBL" id="JAVBVO010000003">
    <property type="protein sequence ID" value="MDZ5759055.1"/>
    <property type="molecule type" value="Genomic_DNA"/>
</dbReference>
<evidence type="ECO:0000313" key="12">
    <source>
        <dbReference type="EMBL" id="MDZ5759055.1"/>
    </source>
</evidence>
<sequence>MKKIILTLVFSSLLLFGGTVYAESENSLIIESQSIPLTADNYATEKLGMYLSATLGIENEKTNITDYQLGTPFKMINEENEEEGTALYPVMYQDTIRFVFYVRKTDGEYSGTLSKFLADELQFIKDQGISTIENPITFHEKNKDIFYESNGTIHKIYTSPIRPENEEAVTDTVLIDSKKEISNLETINTLEEIEFTVNNTDSNKPLGRSTLIDKANNRINWSVTETQGSSSWCSAYAAAMILNNKNDKRPTSVAQIVSWGKKPSDKGFSDDEIIKYANTRGVYPYKVNRIMNWNEVVTEVRKSNAIWGAWRGTGNYKGAYHAIDVIGTYYENTFGEFKGYWVWNPWYKSIDLVEAKSSVVYSVPNGSFIWERSVTNW</sequence>
<dbReference type="AlphaFoldDB" id="A0AAW9K3H0"/>
<evidence type="ECO:0000256" key="1">
    <source>
        <dbReference type="ARBA" id="ARBA00004613"/>
    </source>
</evidence>
<dbReference type="InterPro" id="IPR008750">
    <property type="entry name" value="Peptidase_C47"/>
</dbReference>
<dbReference type="InterPro" id="IPR037155">
    <property type="entry name" value="Staphopain_pro_sf"/>
</dbReference>
<dbReference type="InterPro" id="IPR028076">
    <property type="entry name" value="Staphopain_pro"/>
</dbReference>
<evidence type="ECO:0000256" key="9">
    <source>
        <dbReference type="PIRSR" id="PIRSR608750-1"/>
    </source>
</evidence>
<comment type="caution">
    <text evidence="12">The sequence shown here is derived from an EMBL/GenBank/DDBJ whole genome shotgun (WGS) entry which is preliminary data.</text>
</comment>